<evidence type="ECO:0000313" key="2">
    <source>
        <dbReference type="Proteomes" id="UP000295781"/>
    </source>
</evidence>
<dbReference type="RefSeq" id="WP_129347947.1">
    <property type="nucleotide sequence ID" value="NZ_CP012670.1"/>
</dbReference>
<name>A0A4P2Q0V4_SORCE</name>
<organism evidence="1 2">
    <name type="scientific">Sorangium cellulosum</name>
    <name type="common">Polyangium cellulosum</name>
    <dbReference type="NCBI Taxonomy" id="56"/>
    <lineage>
        <taxon>Bacteria</taxon>
        <taxon>Pseudomonadati</taxon>
        <taxon>Myxococcota</taxon>
        <taxon>Polyangia</taxon>
        <taxon>Polyangiales</taxon>
        <taxon>Polyangiaceae</taxon>
        <taxon>Sorangium</taxon>
    </lineage>
</organism>
<sequence>MIDEAKIEREGGSIERALFLLSLDCVRPHYEKMGLRLTSEEQFQSAVRSCTAERDWSVNTREAPYRVTVAALECLRARAPELAGALLGWVTSALGGAGYWRTWMSVLRVQPRAGGLFGLAEGAREALWRAFDAAERASEDVPSLDPAELSEFDHRALSERGYLEDEIDPMDTVQELAEAHTFARCWCDTVAPLLSEDERRALVAAAVGFLRGQGRDEEADVLVSGATARPSG</sequence>
<protein>
    <submittedName>
        <fullName evidence="1">Uncharacterized protein</fullName>
    </submittedName>
</protein>
<dbReference type="Proteomes" id="UP000295781">
    <property type="component" value="Chromosome"/>
</dbReference>
<proteinExistence type="predicted"/>
<accession>A0A4P2Q0V4</accession>
<dbReference type="AlphaFoldDB" id="A0A4P2Q0V4"/>
<evidence type="ECO:0000313" key="1">
    <source>
        <dbReference type="EMBL" id="AUX22857.1"/>
    </source>
</evidence>
<dbReference type="EMBL" id="CP012670">
    <property type="protein sequence ID" value="AUX22857.1"/>
    <property type="molecule type" value="Genomic_DNA"/>
</dbReference>
<reference evidence="1 2" key="1">
    <citation type="submission" date="2015-09" db="EMBL/GenBank/DDBJ databases">
        <title>Sorangium comparison.</title>
        <authorList>
            <person name="Zaburannyi N."/>
            <person name="Bunk B."/>
            <person name="Overmann J."/>
            <person name="Mueller R."/>
        </authorList>
    </citation>
    <scope>NUCLEOTIDE SEQUENCE [LARGE SCALE GENOMIC DNA]</scope>
    <source>
        <strain evidence="1 2">So ceGT47</strain>
    </source>
</reference>
<gene>
    <name evidence="1" type="ORF">SOCEGT47_033730</name>
</gene>